<dbReference type="Pfam" id="PF00924">
    <property type="entry name" value="MS_channel_2nd"/>
    <property type="match status" value="1"/>
</dbReference>
<name>A0A2W0HJY6_9BACI</name>
<proteinExistence type="inferred from homology"/>
<evidence type="ECO:0000313" key="13">
    <source>
        <dbReference type="Proteomes" id="UP000248066"/>
    </source>
</evidence>
<dbReference type="Gene3D" id="3.30.70.100">
    <property type="match status" value="1"/>
</dbReference>
<evidence type="ECO:0000259" key="9">
    <source>
        <dbReference type="Pfam" id="PF00924"/>
    </source>
</evidence>
<evidence type="ECO:0000256" key="5">
    <source>
        <dbReference type="ARBA" id="ARBA00022989"/>
    </source>
</evidence>
<evidence type="ECO:0000256" key="8">
    <source>
        <dbReference type="SAM" id="Phobius"/>
    </source>
</evidence>
<feature type="domain" description="Mechanosensitive ion channel MscS C-terminal" evidence="10">
    <location>
        <begin position="183"/>
        <end position="266"/>
    </location>
</feature>
<gene>
    <name evidence="12" type="ORF">CR205_04260</name>
</gene>
<dbReference type="SUPFAM" id="SSF82861">
    <property type="entry name" value="Mechanosensitive channel protein MscS (YggB), transmembrane region"/>
    <property type="match status" value="1"/>
</dbReference>
<sequence length="279" mass="30757">MNDWIAHVNWEAIFISAAIITLQLVVILIAYLIVKGIGSRLIGSSFDRMSRQKNMSPGRTKTLEKLSQNIFAYVLLFVFITIVIGLFDYNVTGLIAGAGIIGLAIGFGAQGLVSDVVTGFFLLLEKQLEVDEYVTVAGIDGVVEEVGLRTTRIRGFDGTVHYIPNREISTLSNHSRSNMRALVDIGISYDDNIDEAMKVIQDACDLVASQVDTIVDGPNVIGVQSLDDSDVVIRVIAQTSNMEQWGVERILRKEIKEALDENGIEIPFPHQVYVEKKEA</sequence>
<feature type="transmembrane region" description="Helical" evidence="8">
    <location>
        <begin position="12"/>
        <end position="34"/>
    </location>
</feature>
<dbReference type="AlphaFoldDB" id="A0A2W0HJY6"/>
<dbReference type="GO" id="GO:0005886">
    <property type="term" value="C:plasma membrane"/>
    <property type="evidence" value="ECO:0007669"/>
    <property type="project" value="UniProtKB-SubCell"/>
</dbReference>
<dbReference type="FunFam" id="2.30.30.60:FF:000001">
    <property type="entry name" value="MscS Mechanosensitive ion channel"/>
    <property type="match status" value="1"/>
</dbReference>
<protein>
    <submittedName>
        <fullName evidence="12">Mechanosensitive ion channel protein</fullName>
    </submittedName>
</protein>
<keyword evidence="5 8" id="KW-1133">Transmembrane helix</keyword>
<dbReference type="Gene3D" id="1.10.287.1260">
    <property type="match status" value="1"/>
</dbReference>
<evidence type="ECO:0000313" key="12">
    <source>
        <dbReference type="EMBL" id="PYZ97815.1"/>
    </source>
</evidence>
<comment type="similarity">
    <text evidence="2">Belongs to the MscS (TC 1.A.23) family.</text>
</comment>
<comment type="function">
    <text evidence="7">May play a role in resistance to osmotic downshock.</text>
</comment>
<dbReference type="SUPFAM" id="SSF82689">
    <property type="entry name" value="Mechanosensitive channel protein MscS (YggB), C-terminal domain"/>
    <property type="match status" value="1"/>
</dbReference>
<dbReference type="EMBL" id="PDOF01000001">
    <property type="protein sequence ID" value="PYZ97815.1"/>
    <property type="molecule type" value="Genomic_DNA"/>
</dbReference>
<evidence type="ECO:0000256" key="3">
    <source>
        <dbReference type="ARBA" id="ARBA00022475"/>
    </source>
</evidence>
<keyword evidence="6 8" id="KW-0472">Membrane</keyword>
<dbReference type="GO" id="GO:0008381">
    <property type="term" value="F:mechanosensitive monoatomic ion channel activity"/>
    <property type="evidence" value="ECO:0007669"/>
    <property type="project" value="InterPro"/>
</dbReference>
<feature type="transmembrane region" description="Helical" evidence="8">
    <location>
        <begin position="70"/>
        <end position="87"/>
    </location>
</feature>
<evidence type="ECO:0000256" key="7">
    <source>
        <dbReference type="ARBA" id="ARBA00059688"/>
    </source>
</evidence>
<feature type="domain" description="Mechanosensitive ion channel MscS" evidence="9">
    <location>
        <begin position="112"/>
        <end position="176"/>
    </location>
</feature>
<keyword evidence="3" id="KW-1003">Cell membrane</keyword>
<reference evidence="12 13" key="1">
    <citation type="submission" date="2017-10" db="EMBL/GenBank/DDBJ databases">
        <title>Bacillus sp. nov., a halophilic bacterium isolated from a Yangshapao Lake.</title>
        <authorList>
            <person name="Wang H."/>
        </authorList>
    </citation>
    <scope>NUCLEOTIDE SEQUENCE [LARGE SCALE GENOMIC DNA]</scope>
    <source>
        <strain evidence="12 13">YSP-3</strain>
    </source>
</reference>
<dbReference type="PANTHER" id="PTHR30460">
    <property type="entry name" value="MODERATE CONDUCTANCE MECHANOSENSITIVE CHANNEL YBIO"/>
    <property type="match status" value="1"/>
</dbReference>
<accession>A0A2W0HJY6</accession>
<dbReference type="InterPro" id="IPR045276">
    <property type="entry name" value="YbiO_bact"/>
</dbReference>
<evidence type="ECO:0000256" key="2">
    <source>
        <dbReference type="ARBA" id="ARBA00008017"/>
    </source>
</evidence>
<keyword evidence="13" id="KW-1185">Reference proteome</keyword>
<dbReference type="Pfam" id="PF21082">
    <property type="entry name" value="MS_channel_3rd"/>
    <property type="match status" value="1"/>
</dbReference>
<dbReference type="Gene3D" id="2.30.30.60">
    <property type="match status" value="1"/>
</dbReference>
<dbReference type="Proteomes" id="UP000248066">
    <property type="component" value="Unassembled WGS sequence"/>
</dbReference>
<evidence type="ECO:0000256" key="1">
    <source>
        <dbReference type="ARBA" id="ARBA00004651"/>
    </source>
</evidence>
<dbReference type="FunFam" id="3.30.70.100:FF:000018">
    <property type="entry name" value="MscS mechanosensitive ion channel"/>
    <property type="match status" value="1"/>
</dbReference>
<dbReference type="OrthoDB" id="9809206at2"/>
<dbReference type="PANTHER" id="PTHR30460:SF0">
    <property type="entry name" value="MODERATE CONDUCTANCE MECHANOSENSITIVE CHANNEL YBIO"/>
    <property type="match status" value="1"/>
</dbReference>
<dbReference type="InterPro" id="IPR011014">
    <property type="entry name" value="MscS_channel_TM-2"/>
</dbReference>
<evidence type="ECO:0000259" key="11">
    <source>
        <dbReference type="Pfam" id="PF21088"/>
    </source>
</evidence>
<dbReference type="InterPro" id="IPR006685">
    <property type="entry name" value="MscS_channel_2nd"/>
</dbReference>
<dbReference type="InterPro" id="IPR049142">
    <property type="entry name" value="MS_channel_1st"/>
</dbReference>
<comment type="subcellular location">
    <subcellularLocation>
        <location evidence="1">Cell membrane</location>
        <topology evidence="1">Multi-pass membrane protein</topology>
    </subcellularLocation>
</comment>
<dbReference type="FunFam" id="1.10.287.1260:FF:000005">
    <property type="entry name" value="Mechanosensitive ion channel family protein"/>
    <property type="match status" value="1"/>
</dbReference>
<dbReference type="InterPro" id="IPR011066">
    <property type="entry name" value="MscS_channel_C_sf"/>
</dbReference>
<dbReference type="InterPro" id="IPR010920">
    <property type="entry name" value="LSM_dom_sf"/>
</dbReference>
<comment type="caution">
    <text evidence="12">The sequence shown here is derived from an EMBL/GenBank/DDBJ whole genome shotgun (WGS) entry which is preliminary data.</text>
</comment>
<dbReference type="RefSeq" id="WP_110517278.1">
    <property type="nucleotide sequence ID" value="NZ_PDOF01000001.1"/>
</dbReference>
<organism evidence="12 13">
    <name type="scientific">Alteribacter lacisalsi</name>
    <dbReference type="NCBI Taxonomy" id="2045244"/>
    <lineage>
        <taxon>Bacteria</taxon>
        <taxon>Bacillati</taxon>
        <taxon>Bacillota</taxon>
        <taxon>Bacilli</taxon>
        <taxon>Bacillales</taxon>
        <taxon>Bacillaceae</taxon>
        <taxon>Alteribacter</taxon>
    </lineage>
</organism>
<dbReference type="SUPFAM" id="SSF50182">
    <property type="entry name" value="Sm-like ribonucleoproteins"/>
    <property type="match status" value="1"/>
</dbReference>
<dbReference type="InterPro" id="IPR023408">
    <property type="entry name" value="MscS_beta-dom_sf"/>
</dbReference>
<evidence type="ECO:0000256" key="6">
    <source>
        <dbReference type="ARBA" id="ARBA00023136"/>
    </source>
</evidence>
<keyword evidence="4 8" id="KW-0812">Transmembrane</keyword>
<feature type="domain" description="Mechanosensitive ion channel transmembrane helices 2/3" evidence="11">
    <location>
        <begin position="69"/>
        <end position="110"/>
    </location>
</feature>
<dbReference type="InterPro" id="IPR049278">
    <property type="entry name" value="MS_channel_C"/>
</dbReference>
<evidence type="ECO:0000256" key="4">
    <source>
        <dbReference type="ARBA" id="ARBA00022692"/>
    </source>
</evidence>
<evidence type="ECO:0000259" key="10">
    <source>
        <dbReference type="Pfam" id="PF21082"/>
    </source>
</evidence>
<dbReference type="Pfam" id="PF21088">
    <property type="entry name" value="MS_channel_1st"/>
    <property type="match status" value="1"/>
</dbReference>
<feature type="transmembrane region" description="Helical" evidence="8">
    <location>
        <begin position="93"/>
        <end position="124"/>
    </location>
</feature>